<sequence>MMQRRILLAAGLAALGAAAAPAAMAQATVLKVGSTPTGIPFTFLDTKTNSITGFMVDLITAIGKDQGFGVDVQGTPFAALIPSLTTSRIDIIAAAMTATPARREQIDFSEPVYAYGEGAVVKDDDSVTFTSMEQMKGLTAGAQLGTTYADAAKRAGMDVRTYDSVADIIRDVSLGRIKVGFGDGPIVGYQIAQGAFRGVKLLPGYKPSVVGTVNLGTRKGDPVMAKLNAGLAKMLGDGSVAALIAKWNLPPSVQG</sequence>
<proteinExistence type="predicted"/>
<evidence type="ECO:0000313" key="5">
    <source>
        <dbReference type="Proteomes" id="UP000188879"/>
    </source>
</evidence>
<dbReference type="PANTHER" id="PTHR35936:SF17">
    <property type="entry name" value="ARGININE-BINDING EXTRACELLULAR PROTEIN ARTP"/>
    <property type="match status" value="1"/>
</dbReference>
<name>A0A1V2H410_9PROT</name>
<evidence type="ECO:0000256" key="1">
    <source>
        <dbReference type="ARBA" id="ARBA00022729"/>
    </source>
</evidence>
<feature type="chain" id="PRO_5012098304" evidence="2">
    <location>
        <begin position="26"/>
        <end position="255"/>
    </location>
</feature>
<dbReference type="InterPro" id="IPR006311">
    <property type="entry name" value="TAT_signal"/>
</dbReference>
<keyword evidence="1 2" id="KW-0732">Signal</keyword>
<dbReference type="Gene3D" id="3.40.190.10">
    <property type="entry name" value="Periplasmic binding protein-like II"/>
    <property type="match status" value="2"/>
</dbReference>
<dbReference type="CDD" id="cd13530">
    <property type="entry name" value="PBP2_peptides_like"/>
    <property type="match status" value="1"/>
</dbReference>
<evidence type="ECO:0000313" key="4">
    <source>
        <dbReference type="EMBL" id="ONG55759.1"/>
    </source>
</evidence>
<feature type="domain" description="Solute-binding protein family 3/N-terminal" evidence="3">
    <location>
        <begin position="29"/>
        <end position="251"/>
    </location>
</feature>
<dbReference type="EMBL" id="MLCO01000068">
    <property type="protein sequence ID" value="ONG55759.1"/>
    <property type="molecule type" value="Genomic_DNA"/>
</dbReference>
<reference evidence="4 5" key="1">
    <citation type="submission" date="2016-10" db="EMBL/GenBank/DDBJ databases">
        <title>Draft Genome sequence of Roseomonas sp. strain M3.</title>
        <authorList>
            <person name="Subhash Y."/>
            <person name="Lee S."/>
        </authorList>
    </citation>
    <scope>NUCLEOTIDE SEQUENCE [LARGE SCALE GENOMIC DNA]</scope>
    <source>
        <strain evidence="4 5">M3</strain>
    </source>
</reference>
<evidence type="ECO:0000256" key="2">
    <source>
        <dbReference type="SAM" id="SignalP"/>
    </source>
</evidence>
<protein>
    <submittedName>
        <fullName evidence="4">Amino acid ABC transporter substrate-binding protein</fullName>
    </submittedName>
</protein>
<dbReference type="OrthoDB" id="7341446at2"/>
<comment type="caution">
    <text evidence="4">The sequence shown here is derived from an EMBL/GenBank/DDBJ whole genome shotgun (WGS) entry which is preliminary data.</text>
</comment>
<dbReference type="PANTHER" id="PTHR35936">
    <property type="entry name" value="MEMBRANE-BOUND LYTIC MUREIN TRANSGLYCOSYLASE F"/>
    <property type="match status" value="1"/>
</dbReference>
<dbReference type="Proteomes" id="UP000188879">
    <property type="component" value="Unassembled WGS sequence"/>
</dbReference>
<evidence type="ECO:0000259" key="3">
    <source>
        <dbReference type="SMART" id="SM00062"/>
    </source>
</evidence>
<dbReference type="InterPro" id="IPR001638">
    <property type="entry name" value="Solute-binding_3/MltF_N"/>
</dbReference>
<accession>A0A1V2H410</accession>
<dbReference type="SMART" id="SM00062">
    <property type="entry name" value="PBPb"/>
    <property type="match status" value="1"/>
</dbReference>
<keyword evidence="5" id="KW-1185">Reference proteome</keyword>
<organism evidence="4 5">
    <name type="scientific">Teichococcus deserti</name>
    <dbReference type="NCBI Taxonomy" id="1817963"/>
    <lineage>
        <taxon>Bacteria</taxon>
        <taxon>Pseudomonadati</taxon>
        <taxon>Pseudomonadota</taxon>
        <taxon>Alphaproteobacteria</taxon>
        <taxon>Acetobacterales</taxon>
        <taxon>Roseomonadaceae</taxon>
        <taxon>Roseomonas</taxon>
    </lineage>
</organism>
<dbReference type="AlphaFoldDB" id="A0A1V2H410"/>
<gene>
    <name evidence="4" type="ORF">BKE38_08505</name>
</gene>
<dbReference type="PROSITE" id="PS51318">
    <property type="entry name" value="TAT"/>
    <property type="match status" value="1"/>
</dbReference>
<feature type="signal peptide" evidence="2">
    <location>
        <begin position="1"/>
        <end position="25"/>
    </location>
</feature>
<dbReference type="Pfam" id="PF00497">
    <property type="entry name" value="SBP_bac_3"/>
    <property type="match status" value="1"/>
</dbReference>
<dbReference type="SUPFAM" id="SSF53850">
    <property type="entry name" value="Periplasmic binding protein-like II"/>
    <property type="match status" value="1"/>
</dbReference>